<dbReference type="SUPFAM" id="SSF48452">
    <property type="entry name" value="TPR-like"/>
    <property type="match status" value="4"/>
</dbReference>
<evidence type="ECO:0000259" key="6">
    <source>
        <dbReference type="Pfam" id="PF13525"/>
    </source>
</evidence>
<dbReference type="Pfam" id="PF13174">
    <property type="entry name" value="TPR_6"/>
    <property type="match status" value="1"/>
</dbReference>
<feature type="repeat" description="TPR" evidence="4">
    <location>
        <begin position="500"/>
        <end position="533"/>
    </location>
</feature>
<reference evidence="7 8" key="1">
    <citation type="submission" date="2020-01" db="EMBL/GenBank/DDBJ databases">
        <title>Ponticoccus aerotolerans gen. nov., sp. nov., an anaerobic bacterium and proposal of Ponticoccusceae fam. nov., Ponticoccusles ord. nov. and Ponticoccuse classis nov. in the phylum Kiritimatiellaeota.</title>
        <authorList>
            <person name="Zhou L.Y."/>
            <person name="Du Z.J."/>
        </authorList>
    </citation>
    <scope>NUCLEOTIDE SEQUENCE [LARGE SCALE GENOMIC DNA]</scope>
    <source>
        <strain evidence="7 8">S-5007</strain>
    </source>
</reference>
<keyword evidence="3 4" id="KW-0802">TPR repeat</keyword>
<dbReference type="PANTHER" id="PTHR44943:SF4">
    <property type="entry name" value="TPR REPEAT-CONTAINING PROTEIN MJ0798"/>
    <property type="match status" value="1"/>
</dbReference>
<dbReference type="RefSeq" id="WP_160626201.1">
    <property type="nucleotide sequence ID" value="NZ_CP047593.1"/>
</dbReference>
<feature type="signal peptide" evidence="5">
    <location>
        <begin position="1"/>
        <end position="23"/>
    </location>
</feature>
<evidence type="ECO:0000256" key="1">
    <source>
        <dbReference type="ARBA" id="ARBA00022729"/>
    </source>
</evidence>
<proteinExistence type="predicted"/>
<accession>A0A6P1M7K9</accession>
<evidence type="ECO:0000256" key="4">
    <source>
        <dbReference type="PROSITE-ProRule" id="PRU00339"/>
    </source>
</evidence>
<organism evidence="7 8">
    <name type="scientific">Tichowtungia aerotolerans</name>
    <dbReference type="NCBI Taxonomy" id="2697043"/>
    <lineage>
        <taxon>Bacteria</taxon>
        <taxon>Pseudomonadati</taxon>
        <taxon>Kiritimatiellota</taxon>
        <taxon>Tichowtungiia</taxon>
        <taxon>Tichowtungiales</taxon>
        <taxon>Tichowtungiaceae</taxon>
        <taxon>Tichowtungia</taxon>
    </lineage>
</organism>
<keyword evidence="8" id="KW-1185">Reference proteome</keyword>
<evidence type="ECO:0000256" key="5">
    <source>
        <dbReference type="SAM" id="SignalP"/>
    </source>
</evidence>
<dbReference type="AlphaFoldDB" id="A0A6P1M7K9"/>
<evidence type="ECO:0000256" key="3">
    <source>
        <dbReference type="ARBA" id="ARBA00022803"/>
    </source>
</evidence>
<dbReference type="InterPro" id="IPR051685">
    <property type="entry name" value="Ycf3/AcsC/BcsC/TPR_MFPF"/>
</dbReference>
<dbReference type="Pfam" id="PF13432">
    <property type="entry name" value="TPR_16"/>
    <property type="match status" value="4"/>
</dbReference>
<dbReference type="SMART" id="SM00028">
    <property type="entry name" value="TPR"/>
    <property type="match status" value="12"/>
</dbReference>
<evidence type="ECO:0000313" key="8">
    <source>
        <dbReference type="Proteomes" id="UP000464954"/>
    </source>
</evidence>
<dbReference type="EMBL" id="CP047593">
    <property type="protein sequence ID" value="QHI68158.1"/>
    <property type="molecule type" value="Genomic_DNA"/>
</dbReference>
<dbReference type="KEGG" id="taer:GT409_01405"/>
<feature type="chain" id="PRO_5026957992" evidence="5">
    <location>
        <begin position="24"/>
        <end position="826"/>
    </location>
</feature>
<keyword evidence="2" id="KW-0677">Repeat</keyword>
<dbReference type="InterPro" id="IPR019734">
    <property type="entry name" value="TPR_rpt"/>
</dbReference>
<feature type="repeat" description="TPR" evidence="4">
    <location>
        <begin position="389"/>
        <end position="422"/>
    </location>
</feature>
<dbReference type="PANTHER" id="PTHR44943">
    <property type="entry name" value="CELLULOSE SYNTHASE OPERON PROTEIN C"/>
    <property type="match status" value="1"/>
</dbReference>
<dbReference type="Gene3D" id="1.25.40.10">
    <property type="entry name" value="Tetratricopeptide repeat domain"/>
    <property type="match status" value="5"/>
</dbReference>
<dbReference type="Pfam" id="PF13525">
    <property type="entry name" value="YfiO"/>
    <property type="match status" value="1"/>
</dbReference>
<feature type="repeat" description="TPR" evidence="4">
    <location>
        <begin position="648"/>
        <end position="681"/>
    </location>
</feature>
<dbReference type="Proteomes" id="UP000464954">
    <property type="component" value="Chromosome"/>
</dbReference>
<protein>
    <submittedName>
        <fullName evidence="7">Tetratricopeptide repeat protein</fullName>
    </submittedName>
</protein>
<dbReference type="PROSITE" id="PS50005">
    <property type="entry name" value="TPR"/>
    <property type="match status" value="4"/>
</dbReference>
<dbReference type="InterPro" id="IPR011990">
    <property type="entry name" value="TPR-like_helical_dom_sf"/>
</dbReference>
<evidence type="ECO:0000256" key="2">
    <source>
        <dbReference type="ARBA" id="ARBA00022737"/>
    </source>
</evidence>
<dbReference type="InterPro" id="IPR039565">
    <property type="entry name" value="BamD-like"/>
</dbReference>
<feature type="repeat" description="TPR" evidence="4">
    <location>
        <begin position="537"/>
        <end position="570"/>
    </location>
</feature>
<gene>
    <name evidence="7" type="ORF">GT409_01405</name>
</gene>
<sequence length="826" mass="93094">MKRHVLRLFIWVALLASVLPAQAISIYSIRAAIEDELYDLAEEQIWEKLSTDCTLEERTDLTILLARAMIGEGRFQDAIILCNESNHLLQPDAFLYWKANAQVEGGQISAALQTLEIFPENSPYLPAALRLRGRAAVSDGELKTAEEVFQRFDKLFPNSEDAAQNLLDLAHVSLERGRGRNAQNAFAQLLKRFPDTIEADSGRLLLARELIADGRVKAQEKAADLLRKLGSTETAHPRMRIAAWVELSGIEKAAGRVDASVEALQKAEAFTKETDLRIRQKAAQANLLFDENKPDEAFALFDEAIASAPDQEIAAEVLVQKAEALLELKKLPEAETAFQACLDVTEQTEIQQRALSGKAWSLWGQNRFEESATVFEQTVAKSTGSNEQIEAYIKAGDAWLKAKKYEQAYEDYRRASEIDLRHPLAAQAAYQSGIALLKNGASDKAFRYFQTVEINFPESEFARQAALRRAEILQSQNNPEGTLEEYVRIVEQYTNAPVRSAAMHREGLVLFEMNRYDEALAVFNAVLKDYPDSTQAPQAFYMRGFCRYLQGNAAEALQIFREFIETYPGSNWAPEVLFLLAEHAYNTGDYPQAHRAFLDITDRFPRHELADAALFWAGSALLKQDSFLEAFTLFSRLVGDYPDSALLMDTRFAQGEALTELGEFSRAILAYDEIIKTAPDTLTADRARGRLGDCLFTLGATEPERYQEALETYQALYKKTDIPFELKLQALCKIARCEEKTGQTDAALEHYTEAVYSIGEHKEARSPTAVLWFTRAALEAADLLERQQKWREAVHLYERIIQAEVPAADEADKLIRKIRQEHPKEF</sequence>
<keyword evidence="1 5" id="KW-0732">Signal</keyword>
<feature type="domain" description="Outer membrane lipoprotein BamD-like" evidence="6">
    <location>
        <begin position="537"/>
        <end position="651"/>
    </location>
</feature>
<name>A0A6P1M7K9_9BACT</name>
<evidence type="ECO:0000313" key="7">
    <source>
        <dbReference type="EMBL" id="QHI68158.1"/>
    </source>
</evidence>